<keyword evidence="6" id="KW-0443">Lipid metabolism</keyword>
<keyword evidence="3" id="KW-0444">Lipid biosynthesis</keyword>
<sequence>MVKESKPLSYGAGKGDKCSFDPSAPPPFKMAEIRASIPKHCWVKNPWKSLSYVLRDVVVITTLIGATIWSNPFLSKQVLAT</sequence>
<name>A0AAV1Y778_LUPLU</name>
<comment type="caution">
    <text evidence="10">The sequence shown here is derived from an EMBL/GenBank/DDBJ whole genome shotgun (WGS) entry which is preliminary data.</text>
</comment>
<dbReference type="GO" id="GO:0006633">
    <property type="term" value="P:fatty acid biosynthetic process"/>
    <property type="evidence" value="ECO:0007669"/>
    <property type="project" value="UniProtKB-KW"/>
</dbReference>
<keyword evidence="5" id="KW-0560">Oxidoreductase</keyword>
<comment type="similarity">
    <text evidence="2">Belongs to the fatty acid desaturase type 1 family.</text>
</comment>
<dbReference type="InterPro" id="IPR021863">
    <property type="entry name" value="FAS_N"/>
</dbReference>
<proteinExistence type="inferred from homology"/>
<dbReference type="PANTHER" id="PTHR32100">
    <property type="entry name" value="OMEGA-6 FATTY ACID DESATURASE, CHLOROPLASTIC"/>
    <property type="match status" value="1"/>
</dbReference>
<evidence type="ECO:0000256" key="8">
    <source>
        <dbReference type="SAM" id="MobiDB-lite"/>
    </source>
</evidence>
<dbReference type="AlphaFoldDB" id="A0AAV1Y778"/>
<dbReference type="GO" id="GO:0016020">
    <property type="term" value="C:membrane"/>
    <property type="evidence" value="ECO:0007669"/>
    <property type="project" value="UniProtKB-SubCell"/>
</dbReference>
<evidence type="ECO:0000256" key="1">
    <source>
        <dbReference type="ARBA" id="ARBA00004370"/>
    </source>
</evidence>
<dbReference type="GO" id="GO:0016717">
    <property type="term" value="F:oxidoreductase activity, acting on paired donors, with oxidation of a pair of donors resulting in the reduction of molecular oxygen to two molecules of water"/>
    <property type="evidence" value="ECO:0007669"/>
    <property type="project" value="InterPro"/>
</dbReference>
<accession>A0AAV1Y778</accession>
<reference evidence="10 11" key="1">
    <citation type="submission" date="2024-03" db="EMBL/GenBank/DDBJ databases">
        <authorList>
            <person name="Martinez-Hernandez J."/>
        </authorList>
    </citation>
    <scope>NUCLEOTIDE SEQUENCE [LARGE SCALE GENOMIC DNA]</scope>
</reference>
<evidence type="ECO:0000256" key="7">
    <source>
        <dbReference type="ARBA" id="ARBA00023160"/>
    </source>
</evidence>
<evidence type="ECO:0000259" key="9">
    <source>
        <dbReference type="Pfam" id="PF11960"/>
    </source>
</evidence>
<evidence type="ECO:0000313" key="11">
    <source>
        <dbReference type="Proteomes" id="UP001497480"/>
    </source>
</evidence>
<dbReference type="InterPro" id="IPR012171">
    <property type="entry name" value="Fatty_acid_desaturase"/>
</dbReference>
<protein>
    <recommendedName>
        <fullName evidence="9">Fatty acid desaturase N-terminal domain-containing protein</fullName>
    </recommendedName>
</protein>
<evidence type="ECO:0000256" key="5">
    <source>
        <dbReference type="ARBA" id="ARBA00023002"/>
    </source>
</evidence>
<feature type="region of interest" description="Disordered" evidence="8">
    <location>
        <begin position="1"/>
        <end position="20"/>
    </location>
</feature>
<evidence type="ECO:0000256" key="3">
    <source>
        <dbReference type="ARBA" id="ARBA00022516"/>
    </source>
</evidence>
<comment type="subcellular location">
    <subcellularLocation>
        <location evidence="1">Membrane</location>
    </subcellularLocation>
</comment>
<keyword evidence="11" id="KW-1185">Reference proteome</keyword>
<keyword evidence="7" id="KW-0275">Fatty acid biosynthesis</keyword>
<evidence type="ECO:0000313" key="10">
    <source>
        <dbReference type="EMBL" id="CAL0329837.1"/>
    </source>
</evidence>
<evidence type="ECO:0000256" key="6">
    <source>
        <dbReference type="ARBA" id="ARBA00023098"/>
    </source>
</evidence>
<evidence type="ECO:0000256" key="4">
    <source>
        <dbReference type="ARBA" id="ARBA00022832"/>
    </source>
</evidence>
<organism evidence="10 11">
    <name type="scientific">Lupinus luteus</name>
    <name type="common">European yellow lupine</name>
    <dbReference type="NCBI Taxonomy" id="3873"/>
    <lineage>
        <taxon>Eukaryota</taxon>
        <taxon>Viridiplantae</taxon>
        <taxon>Streptophyta</taxon>
        <taxon>Embryophyta</taxon>
        <taxon>Tracheophyta</taxon>
        <taxon>Spermatophyta</taxon>
        <taxon>Magnoliopsida</taxon>
        <taxon>eudicotyledons</taxon>
        <taxon>Gunneridae</taxon>
        <taxon>Pentapetalae</taxon>
        <taxon>rosids</taxon>
        <taxon>fabids</taxon>
        <taxon>Fabales</taxon>
        <taxon>Fabaceae</taxon>
        <taxon>Papilionoideae</taxon>
        <taxon>50 kb inversion clade</taxon>
        <taxon>genistoids sensu lato</taxon>
        <taxon>core genistoids</taxon>
        <taxon>Genisteae</taxon>
        <taxon>Lupinus</taxon>
    </lineage>
</organism>
<keyword evidence="4" id="KW-0276">Fatty acid metabolism</keyword>
<dbReference type="Proteomes" id="UP001497480">
    <property type="component" value="Unassembled WGS sequence"/>
</dbReference>
<evidence type="ECO:0000256" key="2">
    <source>
        <dbReference type="ARBA" id="ARBA00009295"/>
    </source>
</evidence>
<gene>
    <name evidence="10" type="ORF">LLUT_LOCUS30897</name>
</gene>
<dbReference type="EMBL" id="CAXHTB010000022">
    <property type="protein sequence ID" value="CAL0329837.1"/>
    <property type="molecule type" value="Genomic_DNA"/>
</dbReference>
<feature type="domain" description="Fatty acid desaturase N-terminal" evidence="9">
    <location>
        <begin position="15"/>
        <end position="63"/>
    </location>
</feature>
<dbReference type="Pfam" id="PF11960">
    <property type="entry name" value="DUF3474"/>
    <property type="match status" value="1"/>
</dbReference>